<feature type="transmembrane region" description="Helical" evidence="1">
    <location>
        <begin position="40"/>
        <end position="59"/>
    </location>
</feature>
<accession>A0A2M8GNX3</accession>
<dbReference type="EMBL" id="PFQK01000013">
    <property type="protein sequence ID" value="PJC82251.1"/>
    <property type="molecule type" value="Genomic_DNA"/>
</dbReference>
<name>A0A2M8GNX3_9BACT</name>
<feature type="transmembrane region" description="Helical" evidence="1">
    <location>
        <begin position="12"/>
        <end position="34"/>
    </location>
</feature>
<protein>
    <submittedName>
        <fullName evidence="2">Uncharacterized protein</fullName>
    </submittedName>
</protein>
<sequence>MISNKKITVLSELFTNLSAGWFGAIIIFPGIFIVRDVNDVLLKLFINGFFGIISLLVAFKLKQ</sequence>
<keyword evidence="1" id="KW-1133">Transmembrane helix</keyword>
<keyword evidence="1" id="KW-0812">Transmembrane</keyword>
<dbReference type="AlphaFoldDB" id="A0A2M8GNX3"/>
<comment type="caution">
    <text evidence="2">The sequence shown here is derived from an EMBL/GenBank/DDBJ whole genome shotgun (WGS) entry which is preliminary data.</text>
</comment>
<keyword evidence="1" id="KW-0472">Membrane</keyword>
<proteinExistence type="predicted"/>
<evidence type="ECO:0000256" key="1">
    <source>
        <dbReference type="SAM" id="Phobius"/>
    </source>
</evidence>
<reference evidence="3" key="1">
    <citation type="submission" date="2017-09" db="EMBL/GenBank/DDBJ databases">
        <title>Depth-based differentiation of microbial function through sediment-hosted aquifers and enrichment of novel symbionts in the deep terrestrial subsurface.</title>
        <authorList>
            <person name="Probst A.J."/>
            <person name="Ladd B."/>
            <person name="Jarett J.K."/>
            <person name="Geller-Mcgrath D.E."/>
            <person name="Sieber C.M.K."/>
            <person name="Emerson J.B."/>
            <person name="Anantharaman K."/>
            <person name="Thomas B.C."/>
            <person name="Malmstrom R."/>
            <person name="Stieglmeier M."/>
            <person name="Klingl A."/>
            <person name="Woyke T."/>
            <person name="Ryan C.M."/>
            <person name="Banfield J.F."/>
        </authorList>
    </citation>
    <scope>NUCLEOTIDE SEQUENCE [LARGE SCALE GENOMIC DNA]</scope>
</reference>
<gene>
    <name evidence="2" type="ORF">CO007_00475</name>
</gene>
<dbReference type="Proteomes" id="UP000229370">
    <property type="component" value="Unassembled WGS sequence"/>
</dbReference>
<organism evidence="2 3">
    <name type="scientific">Candidatus Roizmanbacteria bacterium CG_4_8_14_3_um_filter_36_10</name>
    <dbReference type="NCBI Taxonomy" id="1974834"/>
    <lineage>
        <taxon>Bacteria</taxon>
        <taxon>Candidatus Roizmaniibacteriota</taxon>
    </lineage>
</organism>
<evidence type="ECO:0000313" key="3">
    <source>
        <dbReference type="Proteomes" id="UP000229370"/>
    </source>
</evidence>
<evidence type="ECO:0000313" key="2">
    <source>
        <dbReference type="EMBL" id="PJC82251.1"/>
    </source>
</evidence>